<gene>
    <name evidence="8" type="primary">purC</name>
    <name evidence="10" type="ORF">M2350_003671</name>
</gene>
<dbReference type="Proteomes" id="UP001204798">
    <property type="component" value="Unassembled WGS sequence"/>
</dbReference>
<dbReference type="PANTHER" id="PTHR43700:SF1">
    <property type="entry name" value="PHOSPHORIBOSYLAMINOIMIDAZOLE-SUCCINOCARBOXAMIDE SYNTHASE"/>
    <property type="match status" value="1"/>
</dbReference>
<keyword evidence="11" id="KW-1185">Reference proteome</keyword>
<dbReference type="Gene3D" id="3.30.470.20">
    <property type="entry name" value="ATP-grasp fold, B domain"/>
    <property type="match status" value="1"/>
</dbReference>
<dbReference type="NCBIfam" id="NF010568">
    <property type="entry name" value="PRK13961.1"/>
    <property type="match status" value="1"/>
</dbReference>
<evidence type="ECO:0000256" key="5">
    <source>
        <dbReference type="ARBA" id="ARBA00022755"/>
    </source>
</evidence>
<evidence type="ECO:0000256" key="6">
    <source>
        <dbReference type="ARBA" id="ARBA00022840"/>
    </source>
</evidence>
<proteinExistence type="inferred from homology"/>
<comment type="caution">
    <text evidence="10">The sequence shown here is derived from an EMBL/GenBank/DDBJ whole genome shotgun (WGS) entry which is preliminary data.</text>
</comment>
<dbReference type="NCBIfam" id="TIGR00081">
    <property type="entry name" value="purC"/>
    <property type="match status" value="1"/>
</dbReference>
<feature type="domain" description="SAICAR synthetase/ADE2 N-terminal" evidence="9">
    <location>
        <begin position="16"/>
        <end position="267"/>
    </location>
</feature>
<dbReference type="EC" id="6.3.2.6" evidence="8"/>
<comment type="pathway">
    <text evidence="1 8">Purine metabolism; IMP biosynthesis via de novo pathway; 5-amino-1-(5-phospho-D-ribosyl)imidazole-4-carboxamide from 5-amino-1-(5-phospho-D-ribosyl)imidazole-4-carboxylate: step 1/2.</text>
</comment>
<dbReference type="Gene3D" id="3.30.200.20">
    <property type="entry name" value="Phosphorylase Kinase, domain 1"/>
    <property type="match status" value="1"/>
</dbReference>
<evidence type="ECO:0000313" key="10">
    <source>
        <dbReference type="EMBL" id="MCS3921225.1"/>
    </source>
</evidence>
<dbReference type="Pfam" id="PF01259">
    <property type="entry name" value="SAICAR_synt"/>
    <property type="match status" value="1"/>
</dbReference>
<comment type="catalytic activity">
    <reaction evidence="7 8">
        <text>5-amino-1-(5-phospho-D-ribosyl)imidazole-4-carboxylate + L-aspartate + ATP = (2S)-2-[5-amino-1-(5-phospho-beta-D-ribosyl)imidazole-4-carboxamido]succinate + ADP + phosphate + 2 H(+)</text>
        <dbReference type="Rhea" id="RHEA:22628"/>
        <dbReference type="ChEBI" id="CHEBI:15378"/>
        <dbReference type="ChEBI" id="CHEBI:29991"/>
        <dbReference type="ChEBI" id="CHEBI:30616"/>
        <dbReference type="ChEBI" id="CHEBI:43474"/>
        <dbReference type="ChEBI" id="CHEBI:58443"/>
        <dbReference type="ChEBI" id="CHEBI:77657"/>
        <dbReference type="ChEBI" id="CHEBI:456216"/>
        <dbReference type="EC" id="6.3.2.6"/>
    </reaction>
</comment>
<organism evidence="10 11">
    <name type="scientific">Candidatus Fervidibacter sacchari</name>
    <dbReference type="NCBI Taxonomy" id="1448929"/>
    <lineage>
        <taxon>Bacteria</taxon>
        <taxon>Candidatus Fervidibacterota</taxon>
        <taxon>Candidatus Fervidibacter</taxon>
    </lineage>
</organism>
<dbReference type="PROSITE" id="PS01057">
    <property type="entry name" value="SAICAR_SYNTHETASE_1"/>
    <property type="match status" value="1"/>
</dbReference>
<dbReference type="PANTHER" id="PTHR43700">
    <property type="entry name" value="PHOSPHORIBOSYLAMINOIMIDAZOLE-SUCCINOCARBOXAMIDE SYNTHASE"/>
    <property type="match status" value="1"/>
</dbReference>
<evidence type="ECO:0000256" key="4">
    <source>
        <dbReference type="ARBA" id="ARBA00022741"/>
    </source>
</evidence>
<evidence type="ECO:0000313" key="11">
    <source>
        <dbReference type="Proteomes" id="UP001204798"/>
    </source>
</evidence>
<dbReference type="InterPro" id="IPR028923">
    <property type="entry name" value="SAICAR_synt/ADE2_N"/>
</dbReference>
<dbReference type="InterPro" id="IPR001636">
    <property type="entry name" value="SAICAR_synth"/>
</dbReference>
<name>A0ABT2ETP3_9BACT</name>
<protein>
    <recommendedName>
        <fullName evidence="8">Phosphoribosylaminoimidazole-succinocarboxamide synthase</fullName>
        <ecNumber evidence="8">6.3.2.6</ecNumber>
    </recommendedName>
    <alternativeName>
        <fullName evidence="8">SAICAR synthetase</fullName>
    </alternativeName>
</protein>
<keyword evidence="6 8" id="KW-0067">ATP-binding</keyword>
<evidence type="ECO:0000256" key="8">
    <source>
        <dbReference type="HAMAP-Rule" id="MF_00137"/>
    </source>
</evidence>
<evidence type="ECO:0000259" key="9">
    <source>
        <dbReference type="Pfam" id="PF01259"/>
    </source>
</evidence>
<evidence type="ECO:0000256" key="3">
    <source>
        <dbReference type="ARBA" id="ARBA00022598"/>
    </source>
</evidence>
<accession>A0ABT2ETP3</accession>
<evidence type="ECO:0000256" key="1">
    <source>
        <dbReference type="ARBA" id="ARBA00004672"/>
    </source>
</evidence>
<comment type="similarity">
    <text evidence="2 8">Belongs to the SAICAR synthetase family.</text>
</comment>
<keyword evidence="3 8" id="KW-0436">Ligase</keyword>
<reference evidence="10 11" key="1">
    <citation type="submission" date="2022-08" db="EMBL/GenBank/DDBJ databases">
        <title>Bacterial and archaeal communities from various locations to study Microbial Dark Matter (Phase II).</title>
        <authorList>
            <person name="Stepanauskas R."/>
        </authorList>
    </citation>
    <scope>NUCLEOTIDE SEQUENCE [LARGE SCALE GENOMIC DNA]</scope>
    <source>
        <strain evidence="10 11">PD1</strain>
    </source>
</reference>
<dbReference type="EMBL" id="JANUCP010000011">
    <property type="protein sequence ID" value="MCS3921225.1"/>
    <property type="molecule type" value="Genomic_DNA"/>
</dbReference>
<dbReference type="HAMAP" id="MF_00137">
    <property type="entry name" value="SAICAR_synth"/>
    <property type="match status" value="1"/>
</dbReference>
<evidence type="ECO:0000256" key="7">
    <source>
        <dbReference type="ARBA" id="ARBA00048475"/>
    </source>
</evidence>
<keyword evidence="4 8" id="KW-0547">Nucleotide-binding</keyword>
<evidence type="ECO:0000256" key="2">
    <source>
        <dbReference type="ARBA" id="ARBA00010190"/>
    </source>
</evidence>
<dbReference type="GO" id="GO:0004639">
    <property type="term" value="F:phosphoribosylaminoimidazolesuccinocarboxamide synthase activity"/>
    <property type="evidence" value="ECO:0007669"/>
    <property type="project" value="UniProtKB-EC"/>
</dbReference>
<keyword evidence="5 8" id="KW-0658">Purine biosynthesis</keyword>
<dbReference type="RefSeq" id="WP_407655287.1">
    <property type="nucleotide sequence ID" value="NZ_CP130454.1"/>
</dbReference>
<sequence length="296" mass="34094">MLVRETNLQGEGVQFVKRGKVRDIYTVNGQLLIVATDRISAFDVVLPTPIPDKGRILNRMSVFWFERTRHIVPNHLLAWRIEDLPEPLKPYADLLRDRFMLVRKTQVVPIECVVRGYLYGSAWKDYQATGEVCGIKLPPGMKLAEKLPEPIFTPATKAQVGHDENISFQRVVEIIGKELADRLRDLSIQLYLFAANHAEQRGLILADTKFEFGITDEGELILIDEVLTPDSSRFWDASTYEPGKPQENFDKQFVRDYLESLNWNKEPPAPELPPDVVEKTRQRYLEAYRRITGEEL</sequence>
<dbReference type="SUPFAM" id="SSF56104">
    <property type="entry name" value="SAICAR synthase-like"/>
    <property type="match status" value="1"/>
</dbReference>
<dbReference type="PROSITE" id="PS01058">
    <property type="entry name" value="SAICAR_SYNTHETASE_2"/>
    <property type="match status" value="1"/>
</dbReference>
<dbReference type="InterPro" id="IPR018236">
    <property type="entry name" value="SAICAR_synthetase_CS"/>
</dbReference>
<dbReference type="CDD" id="cd01414">
    <property type="entry name" value="SAICAR_synt_Sc"/>
    <property type="match status" value="1"/>
</dbReference>